<dbReference type="Proteomes" id="UP001280121">
    <property type="component" value="Unassembled WGS sequence"/>
</dbReference>
<dbReference type="EMBL" id="JANJYI010000001">
    <property type="protein sequence ID" value="KAK2665805.1"/>
    <property type="molecule type" value="Genomic_DNA"/>
</dbReference>
<dbReference type="SUPFAM" id="SSF54001">
    <property type="entry name" value="Cysteine proteinases"/>
    <property type="match status" value="1"/>
</dbReference>
<evidence type="ECO:0000256" key="2">
    <source>
        <dbReference type="ARBA" id="ARBA00022670"/>
    </source>
</evidence>
<reference evidence="5" key="1">
    <citation type="journal article" date="2023" name="Plant J.">
        <title>Genome sequences and population genomics provide insights into the demographic history, inbreeding, and mutation load of two 'living fossil' tree species of Dipteronia.</title>
        <authorList>
            <person name="Feng Y."/>
            <person name="Comes H.P."/>
            <person name="Chen J."/>
            <person name="Zhu S."/>
            <person name="Lu R."/>
            <person name="Zhang X."/>
            <person name="Li P."/>
            <person name="Qiu J."/>
            <person name="Olsen K.M."/>
            <person name="Qiu Y."/>
        </authorList>
    </citation>
    <scope>NUCLEOTIDE SEQUENCE</scope>
    <source>
        <tissue evidence="5">Leaf</tissue>
    </source>
</reference>
<comment type="similarity">
    <text evidence="1">Belongs to the peptidase C48 family.</text>
</comment>
<dbReference type="GO" id="GO:0006508">
    <property type="term" value="P:proteolysis"/>
    <property type="evidence" value="ECO:0007669"/>
    <property type="project" value="UniProtKB-KW"/>
</dbReference>
<feature type="domain" description="Ubiquitin-like protease family profile" evidence="4">
    <location>
        <begin position="31"/>
        <end position="104"/>
    </location>
</feature>
<dbReference type="InterPro" id="IPR003653">
    <property type="entry name" value="Peptidase_C48_C"/>
</dbReference>
<evidence type="ECO:0000256" key="1">
    <source>
        <dbReference type="ARBA" id="ARBA00005234"/>
    </source>
</evidence>
<dbReference type="GO" id="GO:0008234">
    <property type="term" value="F:cysteine-type peptidase activity"/>
    <property type="evidence" value="ECO:0007669"/>
    <property type="project" value="InterPro"/>
</dbReference>
<dbReference type="AlphaFoldDB" id="A0AAD9XUJ0"/>
<keyword evidence="3" id="KW-0378">Hydrolase</keyword>
<evidence type="ECO:0000313" key="6">
    <source>
        <dbReference type="Proteomes" id="UP001280121"/>
    </source>
</evidence>
<sequence length="115" mass="13063">MNIGLLKAKPAWFELLLSPNGWLEGDILFLTNVNGNHWVAVEVILKERAIKVYDSYSDANSVDKILRTKMLTSLLVHVMPDTYNDPTSFVVEKPKEGVPHQGNEYVFVYVLMVKV</sequence>
<evidence type="ECO:0000259" key="4">
    <source>
        <dbReference type="Pfam" id="PF02902"/>
    </source>
</evidence>
<keyword evidence="2" id="KW-0645">Protease</keyword>
<dbReference type="Pfam" id="PF02902">
    <property type="entry name" value="Peptidase_C48"/>
    <property type="match status" value="1"/>
</dbReference>
<comment type="caution">
    <text evidence="5">The sequence shown here is derived from an EMBL/GenBank/DDBJ whole genome shotgun (WGS) entry which is preliminary data.</text>
</comment>
<protein>
    <recommendedName>
        <fullName evidence="4">Ubiquitin-like protease family profile domain-containing protein</fullName>
    </recommendedName>
</protein>
<accession>A0AAD9XUJ0</accession>
<evidence type="ECO:0000313" key="5">
    <source>
        <dbReference type="EMBL" id="KAK2665805.1"/>
    </source>
</evidence>
<name>A0AAD9XUJ0_9ROSI</name>
<keyword evidence="6" id="KW-1185">Reference proteome</keyword>
<gene>
    <name evidence="5" type="ORF">Ddye_004379</name>
</gene>
<organism evidence="5 6">
    <name type="scientific">Dipteronia dyeriana</name>
    <dbReference type="NCBI Taxonomy" id="168575"/>
    <lineage>
        <taxon>Eukaryota</taxon>
        <taxon>Viridiplantae</taxon>
        <taxon>Streptophyta</taxon>
        <taxon>Embryophyta</taxon>
        <taxon>Tracheophyta</taxon>
        <taxon>Spermatophyta</taxon>
        <taxon>Magnoliopsida</taxon>
        <taxon>eudicotyledons</taxon>
        <taxon>Gunneridae</taxon>
        <taxon>Pentapetalae</taxon>
        <taxon>rosids</taxon>
        <taxon>malvids</taxon>
        <taxon>Sapindales</taxon>
        <taxon>Sapindaceae</taxon>
        <taxon>Hippocastanoideae</taxon>
        <taxon>Acereae</taxon>
        <taxon>Dipteronia</taxon>
    </lineage>
</organism>
<evidence type="ECO:0000256" key="3">
    <source>
        <dbReference type="ARBA" id="ARBA00022801"/>
    </source>
</evidence>
<proteinExistence type="inferred from homology"/>
<dbReference type="Gene3D" id="3.40.395.10">
    <property type="entry name" value="Adenoviral Proteinase, Chain A"/>
    <property type="match status" value="1"/>
</dbReference>
<dbReference type="InterPro" id="IPR038765">
    <property type="entry name" value="Papain-like_cys_pep_sf"/>
</dbReference>